<evidence type="ECO:0000313" key="6">
    <source>
        <dbReference type="Proteomes" id="UP000091857"/>
    </source>
</evidence>
<comment type="subcellular location">
    <subcellularLocation>
        <location evidence="1">Nucleus</location>
    </subcellularLocation>
</comment>
<name>A0A2C9UN02_MANES</name>
<protein>
    <recommendedName>
        <fullName evidence="7">BHLH domain-containing protein</fullName>
    </recommendedName>
</protein>
<evidence type="ECO:0000313" key="5">
    <source>
        <dbReference type="EMBL" id="OAY31876.1"/>
    </source>
</evidence>
<dbReference type="SUPFAM" id="SSF47459">
    <property type="entry name" value="HLH, helix-loop-helix DNA-binding domain"/>
    <property type="match status" value="1"/>
</dbReference>
<evidence type="ECO:0000256" key="4">
    <source>
        <dbReference type="ARBA" id="ARBA00023242"/>
    </source>
</evidence>
<keyword evidence="3" id="KW-0804">Transcription</keyword>
<dbReference type="InterPro" id="IPR036638">
    <property type="entry name" value="HLH_DNA-bd_sf"/>
</dbReference>
<comment type="caution">
    <text evidence="5">The sequence shown here is derived from an EMBL/GenBank/DDBJ whole genome shotgun (WGS) entry which is preliminary data.</text>
</comment>
<dbReference type="AlphaFoldDB" id="A0A2C9UN02"/>
<reference evidence="6" key="1">
    <citation type="journal article" date="2016" name="Nat. Biotechnol.">
        <title>Sequencing wild and cultivated cassava and related species reveals extensive interspecific hybridization and genetic diversity.</title>
        <authorList>
            <person name="Bredeson J.V."/>
            <person name="Lyons J.B."/>
            <person name="Prochnik S.E."/>
            <person name="Wu G.A."/>
            <person name="Ha C.M."/>
            <person name="Edsinger-Gonzales E."/>
            <person name="Grimwood J."/>
            <person name="Schmutz J."/>
            <person name="Rabbi I.Y."/>
            <person name="Egesi C."/>
            <person name="Nauluvula P."/>
            <person name="Lebot V."/>
            <person name="Ndunguru J."/>
            <person name="Mkamilo G."/>
            <person name="Bart R.S."/>
            <person name="Setter T.L."/>
            <person name="Gleadow R.M."/>
            <person name="Kulakow P."/>
            <person name="Ferguson M.E."/>
            <person name="Rounsley S."/>
            <person name="Rokhsar D.S."/>
        </authorList>
    </citation>
    <scope>NUCLEOTIDE SEQUENCE [LARGE SCALE GENOMIC DNA]</scope>
    <source>
        <strain evidence="6">cv. AM560-2</strain>
    </source>
</reference>
<proteinExistence type="predicted"/>
<evidence type="ECO:0000256" key="3">
    <source>
        <dbReference type="ARBA" id="ARBA00023163"/>
    </source>
</evidence>
<sequence length="75" mass="8886">MNRRNLRRSKSLMAARKKVKLASFSMRRNLYTLRRMIPGCVEVDEETLFQKSVEHIVMLKMQLGILKSLLKIYES</sequence>
<dbReference type="Proteomes" id="UP000091857">
    <property type="component" value="Chromosome 14"/>
</dbReference>
<evidence type="ECO:0000256" key="2">
    <source>
        <dbReference type="ARBA" id="ARBA00023015"/>
    </source>
</evidence>
<evidence type="ECO:0008006" key="7">
    <source>
        <dbReference type="Google" id="ProtNLM"/>
    </source>
</evidence>
<dbReference type="Gramene" id="Manes.14G148200.1.v8.1">
    <property type="protein sequence ID" value="Manes.14G148200.1.v8.1.CDS.1"/>
    <property type="gene ID" value="Manes.14G148200.v8.1"/>
</dbReference>
<evidence type="ECO:0000256" key="1">
    <source>
        <dbReference type="ARBA" id="ARBA00004123"/>
    </source>
</evidence>
<dbReference type="OrthoDB" id="847698at2759"/>
<dbReference type="GO" id="GO:0005634">
    <property type="term" value="C:nucleus"/>
    <property type="evidence" value="ECO:0007669"/>
    <property type="project" value="UniProtKB-SubCell"/>
</dbReference>
<keyword evidence="6" id="KW-1185">Reference proteome</keyword>
<accession>A0A2C9UN02</accession>
<dbReference type="EMBL" id="CM004400">
    <property type="protein sequence ID" value="OAY31876.1"/>
    <property type="molecule type" value="Genomic_DNA"/>
</dbReference>
<gene>
    <name evidence="5" type="ORF">MANES_14G148200v8</name>
</gene>
<dbReference type="GO" id="GO:0046983">
    <property type="term" value="F:protein dimerization activity"/>
    <property type="evidence" value="ECO:0007669"/>
    <property type="project" value="InterPro"/>
</dbReference>
<keyword evidence="2" id="KW-0805">Transcription regulation</keyword>
<organism evidence="5 6">
    <name type="scientific">Manihot esculenta</name>
    <name type="common">Cassava</name>
    <name type="synonym">Jatropha manihot</name>
    <dbReference type="NCBI Taxonomy" id="3983"/>
    <lineage>
        <taxon>Eukaryota</taxon>
        <taxon>Viridiplantae</taxon>
        <taxon>Streptophyta</taxon>
        <taxon>Embryophyta</taxon>
        <taxon>Tracheophyta</taxon>
        <taxon>Spermatophyta</taxon>
        <taxon>Magnoliopsida</taxon>
        <taxon>eudicotyledons</taxon>
        <taxon>Gunneridae</taxon>
        <taxon>Pentapetalae</taxon>
        <taxon>rosids</taxon>
        <taxon>fabids</taxon>
        <taxon>Malpighiales</taxon>
        <taxon>Euphorbiaceae</taxon>
        <taxon>Crotonoideae</taxon>
        <taxon>Manihoteae</taxon>
        <taxon>Manihot</taxon>
    </lineage>
</organism>
<keyword evidence="4" id="KW-0539">Nucleus</keyword>